<evidence type="ECO:0000313" key="17">
    <source>
        <dbReference type="EMBL" id="NDV31019.1"/>
    </source>
</evidence>
<evidence type="ECO:0000259" key="16">
    <source>
        <dbReference type="Pfam" id="PF20750"/>
    </source>
</evidence>
<evidence type="ECO:0000256" key="4">
    <source>
        <dbReference type="ARBA" id="ARBA00010912"/>
    </source>
</evidence>
<evidence type="ECO:0000256" key="7">
    <source>
        <dbReference type="ARBA" id="ARBA00022679"/>
    </source>
</evidence>
<dbReference type="SUPFAM" id="SSF81301">
    <property type="entry name" value="Nucleotidyltransferase"/>
    <property type="match status" value="1"/>
</dbReference>
<comment type="similarity">
    <text evidence="4">Belongs to the poly(A) polymerase family.</text>
</comment>
<keyword evidence="6" id="KW-0507">mRNA processing</keyword>
<dbReference type="GO" id="GO:1990817">
    <property type="term" value="F:poly(A) RNA polymerase activity"/>
    <property type="evidence" value="ECO:0007669"/>
    <property type="project" value="UniProtKB-EC"/>
</dbReference>
<dbReference type="CDD" id="cd05402">
    <property type="entry name" value="NT_PAP_TUTase"/>
    <property type="match status" value="1"/>
</dbReference>
<dbReference type="Pfam" id="PF04928">
    <property type="entry name" value="PAP_central"/>
    <property type="match status" value="1"/>
</dbReference>
<dbReference type="Pfam" id="PF04926">
    <property type="entry name" value="PAP_RNA-bind"/>
    <property type="match status" value="2"/>
</dbReference>
<evidence type="ECO:0000256" key="1">
    <source>
        <dbReference type="ARBA" id="ARBA00001936"/>
    </source>
</evidence>
<dbReference type="EMBL" id="GIBP01002050">
    <property type="protein sequence ID" value="NDV31019.1"/>
    <property type="molecule type" value="Transcribed_RNA"/>
</dbReference>
<evidence type="ECO:0000256" key="12">
    <source>
        <dbReference type="ARBA" id="ARBA00023242"/>
    </source>
</evidence>
<sequence length="498" mass="56778">MSAHKVSCVEKVSSLLDQYAALPNPNFGLLGPHLQTLGIFETTESTQIRNRALQLVEKAIQIGWHVPQDFILQSFGSYSLEVHTKNSDIDLLVVGNLPRKDFFNHVSKTFKSTADVQFLRLVKDAMVPIIKLIVLDIPIDLIYAQVHNSLKKKQISWTKLNLSDMDIPDARALSGYIDCITIKNLIPNIDKWRVLFQAVKYWAKKKGIYGNKLCYLGGFGWMILTTRICQMLPNASVENLFYNFFKFYAIWDWSKVPLTVLINAKPIEFNMGPGDCFVVVTVTSPHRNSARNVTQSTKKIIINEFQNAANYLENNQFAKIWEPVPFFSKYPSYLEIVCEAENLKDFLKWIGYLESRFVSLITEMEQVTKNRLITHIYPASFQSLETIQHPHSCTFFIGLEVIPDPNGEQARFSINEPIEKFQLLCYGWEGFSKSMLIQIKRTKREKIQNLNMKVVQVELLKVKAAPVQSDLAPSPSPSPSPSDATGAKKKFRTIQTAL</sequence>
<dbReference type="EC" id="2.7.7.19" evidence="5"/>
<name>A0A6B2L253_9EUKA</name>
<evidence type="ECO:0000256" key="5">
    <source>
        <dbReference type="ARBA" id="ARBA00012388"/>
    </source>
</evidence>
<feature type="domain" description="Poly(A) polymerase RNA-binding" evidence="14">
    <location>
        <begin position="326"/>
        <end position="386"/>
    </location>
</feature>
<keyword evidence="12" id="KW-0539">Nucleus</keyword>
<comment type="subcellular location">
    <subcellularLocation>
        <location evidence="3">Nucleus</location>
    </subcellularLocation>
</comment>
<protein>
    <recommendedName>
        <fullName evidence="5">polynucleotide adenylyltransferase</fullName>
        <ecNumber evidence="5">2.7.7.19</ecNumber>
    </recommendedName>
</protein>
<evidence type="ECO:0000256" key="3">
    <source>
        <dbReference type="ARBA" id="ARBA00004123"/>
    </source>
</evidence>
<dbReference type="Gene3D" id="1.10.1410.10">
    <property type="match status" value="1"/>
</dbReference>
<dbReference type="GO" id="GO:0031123">
    <property type="term" value="P:RNA 3'-end processing"/>
    <property type="evidence" value="ECO:0007669"/>
    <property type="project" value="InterPro"/>
</dbReference>
<evidence type="ECO:0000256" key="9">
    <source>
        <dbReference type="ARBA" id="ARBA00022741"/>
    </source>
</evidence>
<dbReference type="InterPro" id="IPR007012">
    <property type="entry name" value="PolA_pol_cen_dom"/>
</dbReference>
<dbReference type="GO" id="GO:0006397">
    <property type="term" value="P:mRNA processing"/>
    <property type="evidence" value="ECO:0007669"/>
    <property type="project" value="UniProtKB-KW"/>
</dbReference>
<comment type="cofactor">
    <cofactor evidence="2">
        <name>Mg(2+)</name>
        <dbReference type="ChEBI" id="CHEBI:18420"/>
    </cofactor>
</comment>
<dbReference type="Gene3D" id="3.30.460.10">
    <property type="entry name" value="Beta Polymerase, domain 2"/>
    <property type="match status" value="1"/>
</dbReference>
<evidence type="ECO:0000256" key="13">
    <source>
        <dbReference type="SAM" id="MobiDB-lite"/>
    </source>
</evidence>
<dbReference type="SUPFAM" id="SSF81631">
    <property type="entry name" value="PAP/OAS1 substrate-binding domain"/>
    <property type="match status" value="1"/>
</dbReference>
<evidence type="ECO:0000256" key="10">
    <source>
        <dbReference type="ARBA" id="ARBA00022840"/>
    </source>
</evidence>
<keyword evidence="8" id="KW-0479">Metal-binding</keyword>
<feature type="domain" description="Poly(A) polymerase central" evidence="15">
    <location>
        <begin position="193"/>
        <end position="314"/>
    </location>
</feature>
<keyword evidence="9" id="KW-0547">Nucleotide-binding</keyword>
<reference evidence="17" key="1">
    <citation type="journal article" date="2020" name="J. Eukaryot. Microbiol.">
        <title>De novo Sequencing, Assembly and Annotation of the Transcriptome for the Free-Living Testate Amoeba Arcella intermedia.</title>
        <authorList>
            <person name="Ribeiro G.M."/>
            <person name="Porfirio-Sousa A.L."/>
            <person name="Maurer-Alcala X.X."/>
            <person name="Katz L.A."/>
            <person name="Lahr D.J.G."/>
        </authorList>
    </citation>
    <scope>NUCLEOTIDE SEQUENCE</scope>
</reference>
<feature type="domain" description="Poly(A) polymerase nucleotidyltransferase" evidence="16">
    <location>
        <begin position="74"/>
        <end position="176"/>
    </location>
</feature>
<organism evidence="17">
    <name type="scientific">Arcella intermedia</name>
    <dbReference type="NCBI Taxonomy" id="1963864"/>
    <lineage>
        <taxon>Eukaryota</taxon>
        <taxon>Amoebozoa</taxon>
        <taxon>Tubulinea</taxon>
        <taxon>Elardia</taxon>
        <taxon>Arcellinida</taxon>
        <taxon>Sphaerothecina</taxon>
        <taxon>Arcellidae</taxon>
        <taxon>Arcella</taxon>
    </lineage>
</organism>
<evidence type="ECO:0000259" key="14">
    <source>
        <dbReference type="Pfam" id="PF04926"/>
    </source>
</evidence>
<proteinExistence type="inferred from homology"/>
<evidence type="ECO:0000256" key="11">
    <source>
        <dbReference type="ARBA" id="ARBA00022842"/>
    </source>
</evidence>
<dbReference type="PANTHER" id="PTHR10682">
    <property type="entry name" value="POLY A POLYMERASE"/>
    <property type="match status" value="1"/>
</dbReference>
<dbReference type="SUPFAM" id="SSF55003">
    <property type="entry name" value="PAP/Archaeal CCA-adding enzyme, C-terminal domain"/>
    <property type="match status" value="1"/>
</dbReference>
<dbReference type="AlphaFoldDB" id="A0A6B2L253"/>
<dbReference type="GO" id="GO:0005634">
    <property type="term" value="C:nucleus"/>
    <property type="evidence" value="ECO:0007669"/>
    <property type="project" value="UniProtKB-SubCell"/>
</dbReference>
<dbReference type="GO" id="GO:0003723">
    <property type="term" value="F:RNA binding"/>
    <property type="evidence" value="ECO:0007669"/>
    <property type="project" value="InterPro"/>
</dbReference>
<evidence type="ECO:0000256" key="2">
    <source>
        <dbReference type="ARBA" id="ARBA00001946"/>
    </source>
</evidence>
<dbReference type="InterPro" id="IPR011068">
    <property type="entry name" value="NuclTrfase_I-like_C"/>
</dbReference>
<dbReference type="GO" id="GO:0005524">
    <property type="term" value="F:ATP binding"/>
    <property type="evidence" value="ECO:0007669"/>
    <property type="project" value="UniProtKB-KW"/>
</dbReference>
<accession>A0A6B2L253</accession>
<feature type="region of interest" description="Disordered" evidence="13">
    <location>
        <begin position="467"/>
        <end position="498"/>
    </location>
</feature>
<dbReference type="InterPro" id="IPR048840">
    <property type="entry name" value="PolA_pol_NTPase"/>
</dbReference>
<dbReference type="GO" id="GO:0046872">
    <property type="term" value="F:metal ion binding"/>
    <property type="evidence" value="ECO:0007669"/>
    <property type="project" value="UniProtKB-KW"/>
</dbReference>
<keyword evidence="7" id="KW-0808">Transferase</keyword>
<keyword evidence="11" id="KW-0460">Magnesium</keyword>
<dbReference type="PANTHER" id="PTHR10682:SF10">
    <property type="entry name" value="POLYNUCLEOTIDE ADENYLYLTRANSFERASE"/>
    <property type="match status" value="1"/>
</dbReference>
<evidence type="ECO:0000256" key="8">
    <source>
        <dbReference type="ARBA" id="ARBA00022723"/>
    </source>
</evidence>
<dbReference type="Gene3D" id="3.30.70.590">
    <property type="entry name" value="Poly(A) polymerase predicted RNA binding domain"/>
    <property type="match status" value="1"/>
</dbReference>
<dbReference type="InterPro" id="IPR043519">
    <property type="entry name" value="NT_sf"/>
</dbReference>
<feature type="domain" description="Poly(A) polymerase RNA-binding" evidence="14">
    <location>
        <begin position="388"/>
        <end position="448"/>
    </location>
</feature>
<keyword evidence="10" id="KW-0067">ATP-binding</keyword>
<evidence type="ECO:0000259" key="15">
    <source>
        <dbReference type="Pfam" id="PF04928"/>
    </source>
</evidence>
<dbReference type="Pfam" id="PF20750">
    <property type="entry name" value="PAP_NTPase"/>
    <property type="match status" value="1"/>
</dbReference>
<comment type="cofactor">
    <cofactor evidence="1">
        <name>Mn(2+)</name>
        <dbReference type="ChEBI" id="CHEBI:29035"/>
    </cofactor>
</comment>
<evidence type="ECO:0000256" key="6">
    <source>
        <dbReference type="ARBA" id="ARBA00022664"/>
    </source>
</evidence>
<dbReference type="InterPro" id="IPR007010">
    <property type="entry name" value="PolA_pol_RNA-bd_dom"/>
</dbReference>